<protein>
    <submittedName>
        <fullName evidence="3">L_0 protein</fullName>
    </submittedName>
</protein>
<evidence type="ECO:0000313" key="3">
    <source>
        <dbReference type="EMBL" id="JAG77690.1"/>
    </source>
</evidence>
<keyword evidence="2" id="KW-0812">Transmembrane</keyword>
<dbReference type="GeneID" id="105266898"/>
<keyword evidence="2" id="KW-1133">Transmembrane helix</keyword>
<feature type="region of interest" description="Disordered" evidence="1">
    <location>
        <begin position="44"/>
        <end position="84"/>
    </location>
</feature>
<dbReference type="EMBL" id="GBYB01007923">
    <property type="protein sequence ID" value="JAG77690.1"/>
    <property type="molecule type" value="Transcribed_RNA"/>
</dbReference>
<organism evidence="3">
    <name type="scientific">Fopius arisanus</name>
    <dbReference type="NCBI Taxonomy" id="64838"/>
    <lineage>
        <taxon>Eukaryota</taxon>
        <taxon>Metazoa</taxon>
        <taxon>Ecdysozoa</taxon>
        <taxon>Arthropoda</taxon>
        <taxon>Hexapoda</taxon>
        <taxon>Insecta</taxon>
        <taxon>Pterygota</taxon>
        <taxon>Neoptera</taxon>
        <taxon>Endopterygota</taxon>
        <taxon>Hymenoptera</taxon>
        <taxon>Apocrita</taxon>
        <taxon>Ichneumonoidea</taxon>
        <taxon>Braconidae</taxon>
        <taxon>Opiinae</taxon>
        <taxon>Fopius</taxon>
    </lineage>
</organism>
<evidence type="ECO:0000256" key="2">
    <source>
        <dbReference type="SAM" id="Phobius"/>
    </source>
</evidence>
<feature type="transmembrane region" description="Helical" evidence="2">
    <location>
        <begin position="303"/>
        <end position="327"/>
    </location>
</feature>
<dbReference type="AlphaFoldDB" id="A0A0C9Q1T1"/>
<dbReference type="Proteomes" id="UP000694866">
    <property type="component" value="Unplaced"/>
</dbReference>
<reference evidence="5" key="2">
    <citation type="submission" date="2025-04" db="UniProtKB">
        <authorList>
            <consortium name="RefSeq"/>
        </authorList>
    </citation>
    <scope>IDENTIFICATION</scope>
</reference>
<accession>A0A0C9Q1T1</accession>
<dbReference type="RefSeq" id="XP_011303684.1">
    <property type="nucleotide sequence ID" value="XM_011305382.1"/>
</dbReference>
<evidence type="ECO:0000256" key="1">
    <source>
        <dbReference type="SAM" id="MobiDB-lite"/>
    </source>
</evidence>
<dbReference type="KEGG" id="fas:105266898"/>
<name>A0A0C9Q1T1_9HYME</name>
<feature type="compositionally biased region" description="Polar residues" evidence="1">
    <location>
        <begin position="66"/>
        <end position="76"/>
    </location>
</feature>
<feature type="compositionally biased region" description="Low complexity" evidence="1">
    <location>
        <begin position="48"/>
        <end position="59"/>
    </location>
</feature>
<evidence type="ECO:0000313" key="5">
    <source>
        <dbReference type="RefSeq" id="XP_011303684.1"/>
    </source>
</evidence>
<dbReference type="OrthoDB" id="8197295at2759"/>
<evidence type="ECO:0000313" key="4">
    <source>
        <dbReference type="Proteomes" id="UP000694866"/>
    </source>
</evidence>
<sequence>MTVMPSGSDVADKAVSTEDASEMVHLDAVLAALVETKIKAIKSASLGSSKAKWPSAPASPRRPRLMSTSTASSSQNRNHEHFDIKHFDRGDMEQRRKSYRHRRYDSAPCQQCIDDIDDHGHHRHQNAIVHKESKSRRRASEMIHRNPKKKHGYSRRISSHVLQGIDSPIELPELLDVDRLHDDLTLINYERSREALSENGDLPSIHQSAYVTPIPTHLKLAYEDEDYVALNLEDEFDGESIISGHYPRELVRDRRETLGERYHRPRKKHKRKKHRNEVYLPEVRQVPQVVLIDHDELPLRARWTIVATACLLFAMSLLLVGVTLRMAPIIDDMVRKENEELLNSLNRDTSVPDNSTSPL</sequence>
<reference evidence="3" key="1">
    <citation type="submission" date="2015-01" db="EMBL/GenBank/DDBJ databases">
        <title>Transcriptome Assembly of Fopius arisanus.</title>
        <authorList>
            <person name="Geib S."/>
        </authorList>
    </citation>
    <scope>NUCLEOTIDE SEQUENCE</scope>
</reference>
<proteinExistence type="predicted"/>
<keyword evidence="2" id="KW-0472">Membrane</keyword>
<keyword evidence="4" id="KW-1185">Reference proteome</keyword>
<accession>A0A9R1T6J1</accession>
<gene>
    <name evidence="3" type="primary">L_0</name>
    <name evidence="5" type="synonym">LOC105266898</name>
    <name evidence="3" type="ORF">g.63363</name>
</gene>